<accession>A0A1F5EWU6</accession>
<evidence type="ECO:0000256" key="3">
    <source>
        <dbReference type="ARBA" id="ARBA00011152"/>
    </source>
</evidence>
<dbReference type="EMBL" id="MFAH01000015">
    <property type="protein sequence ID" value="OGD71830.1"/>
    <property type="molecule type" value="Genomic_DNA"/>
</dbReference>
<evidence type="ECO:0000256" key="7">
    <source>
        <dbReference type="ARBA" id="ARBA00022962"/>
    </source>
</evidence>
<feature type="active site" evidence="12 13">
    <location>
        <position position="183"/>
    </location>
</feature>
<evidence type="ECO:0000256" key="5">
    <source>
        <dbReference type="ARBA" id="ARBA00022605"/>
    </source>
</evidence>
<dbReference type="Proteomes" id="UP000177390">
    <property type="component" value="Unassembled WGS sequence"/>
</dbReference>
<dbReference type="SUPFAM" id="SSF52317">
    <property type="entry name" value="Class I glutamine amidotransferase-like"/>
    <property type="match status" value="1"/>
</dbReference>
<dbReference type="GO" id="GO:0000107">
    <property type="term" value="F:imidazoleglycerol-phosphate synthase activity"/>
    <property type="evidence" value="ECO:0007669"/>
    <property type="project" value="UniProtKB-UniRule"/>
</dbReference>
<keyword evidence="6 12" id="KW-0378">Hydrolase</keyword>
<dbReference type="PIRSF" id="PIRSF000495">
    <property type="entry name" value="Amidotransf_hisH"/>
    <property type="match status" value="1"/>
</dbReference>
<evidence type="ECO:0000256" key="4">
    <source>
        <dbReference type="ARBA" id="ARBA00022490"/>
    </source>
</evidence>
<dbReference type="Pfam" id="PF00117">
    <property type="entry name" value="GATase"/>
    <property type="match status" value="1"/>
</dbReference>
<protein>
    <recommendedName>
        <fullName evidence="12">Imidazole glycerol phosphate synthase subunit HisH</fullName>
        <ecNumber evidence="12">4.3.2.10</ecNumber>
    </recommendedName>
    <alternativeName>
        <fullName evidence="12">IGP synthase glutaminase subunit</fullName>
        <ecNumber evidence="12">3.5.1.2</ecNumber>
    </alternativeName>
    <alternativeName>
        <fullName evidence="12">IGP synthase subunit HisH</fullName>
    </alternativeName>
    <alternativeName>
        <fullName evidence="12">ImGP synthase subunit HisH</fullName>
        <shortName evidence="12">IGPS subunit HisH</shortName>
    </alternativeName>
</protein>
<evidence type="ECO:0000256" key="8">
    <source>
        <dbReference type="ARBA" id="ARBA00023102"/>
    </source>
</evidence>
<keyword evidence="9 12" id="KW-0456">Lyase</keyword>
<dbReference type="InterPro" id="IPR017926">
    <property type="entry name" value="GATASE"/>
</dbReference>
<dbReference type="GO" id="GO:0005737">
    <property type="term" value="C:cytoplasm"/>
    <property type="evidence" value="ECO:0007669"/>
    <property type="project" value="UniProtKB-SubCell"/>
</dbReference>
<evidence type="ECO:0000256" key="6">
    <source>
        <dbReference type="ARBA" id="ARBA00022801"/>
    </source>
</evidence>
<comment type="pathway">
    <text evidence="2 12">Amino-acid biosynthesis; L-histidine biosynthesis; L-histidine from 5-phospho-alpha-D-ribose 1-diphosphate: step 5/9.</text>
</comment>
<evidence type="ECO:0000256" key="9">
    <source>
        <dbReference type="ARBA" id="ARBA00023239"/>
    </source>
</evidence>
<reference evidence="15 16" key="1">
    <citation type="journal article" date="2016" name="Nat. Commun.">
        <title>Thousands of microbial genomes shed light on interconnected biogeochemical processes in an aquifer system.</title>
        <authorList>
            <person name="Anantharaman K."/>
            <person name="Brown C.T."/>
            <person name="Hug L.A."/>
            <person name="Sharon I."/>
            <person name="Castelle C.J."/>
            <person name="Probst A.J."/>
            <person name="Thomas B.C."/>
            <person name="Singh A."/>
            <person name="Wilkins M.J."/>
            <person name="Karaoz U."/>
            <person name="Brodie E.L."/>
            <person name="Williams K.H."/>
            <person name="Hubbard S.S."/>
            <person name="Banfield J.F."/>
        </authorList>
    </citation>
    <scope>NUCLEOTIDE SEQUENCE [LARGE SCALE GENOMIC DNA]</scope>
</reference>
<dbReference type="GO" id="GO:0016829">
    <property type="term" value="F:lyase activity"/>
    <property type="evidence" value="ECO:0007669"/>
    <property type="project" value="UniProtKB-KW"/>
</dbReference>
<evidence type="ECO:0000256" key="13">
    <source>
        <dbReference type="PIRSR" id="PIRSR000495-1"/>
    </source>
</evidence>
<feature type="active site" description="Nucleophile" evidence="12 13">
    <location>
        <position position="80"/>
    </location>
</feature>
<dbReference type="AlphaFoldDB" id="A0A1F5EWU6"/>
<name>A0A1F5EWU6_9BACT</name>
<dbReference type="GO" id="GO:0004359">
    <property type="term" value="F:glutaminase activity"/>
    <property type="evidence" value="ECO:0007669"/>
    <property type="project" value="UniProtKB-EC"/>
</dbReference>
<dbReference type="GO" id="GO:0000105">
    <property type="term" value="P:L-histidine biosynthetic process"/>
    <property type="evidence" value="ECO:0007669"/>
    <property type="project" value="UniProtKB-UniRule"/>
</dbReference>
<comment type="subunit">
    <text evidence="3 12">Heterodimer of HisH and HisF.</text>
</comment>
<dbReference type="InterPro" id="IPR029062">
    <property type="entry name" value="Class_I_gatase-like"/>
</dbReference>
<dbReference type="PROSITE" id="PS51273">
    <property type="entry name" value="GATASE_TYPE_1"/>
    <property type="match status" value="1"/>
</dbReference>
<evidence type="ECO:0000256" key="10">
    <source>
        <dbReference type="ARBA" id="ARBA00047838"/>
    </source>
</evidence>
<dbReference type="EC" id="4.3.2.10" evidence="12"/>
<dbReference type="HAMAP" id="MF_00278">
    <property type="entry name" value="HisH"/>
    <property type="match status" value="1"/>
</dbReference>
<feature type="domain" description="Glutamine amidotransferase" evidence="14">
    <location>
        <begin position="3"/>
        <end position="199"/>
    </location>
</feature>
<evidence type="ECO:0000256" key="2">
    <source>
        <dbReference type="ARBA" id="ARBA00005091"/>
    </source>
</evidence>
<dbReference type="NCBIfam" id="TIGR01855">
    <property type="entry name" value="IMP_synth_hisH"/>
    <property type="match status" value="1"/>
</dbReference>
<comment type="catalytic activity">
    <reaction evidence="10 12">
        <text>5-[(5-phospho-1-deoxy-D-ribulos-1-ylimino)methylamino]-1-(5-phospho-beta-D-ribosyl)imidazole-4-carboxamide + L-glutamine = D-erythro-1-(imidazol-4-yl)glycerol 3-phosphate + 5-amino-1-(5-phospho-beta-D-ribosyl)imidazole-4-carboxamide + L-glutamate + H(+)</text>
        <dbReference type="Rhea" id="RHEA:24793"/>
        <dbReference type="ChEBI" id="CHEBI:15378"/>
        <dbReference type="ChEBI" id="CHEBI:29985"/>
        <dbReference type="ChEBI" id="CHEBI:58278"/>
        <dbReference type="ChEBI" id="CHEBI:58359"/>
        <dbReference type="ChEBI" id="CHEBI:58475"/>
        <dbReference type="ChEBI" id="CHEBI:58525"/>
        <dbReference type="EC" id="4.3.2.10"/>
    </reaction>
</comment>
<evidence type="ECO:0000313" key="16">
    <source>
        <dbReference type="Proteomes" id="UP000177390"/>
    </source>
</evidence>
<evidence type="ECO:0000313" key="15">
    <source>
        <dbReference type="EMBL" id="OGD71830.1"/>
    </source>
</evidence>
<dbReference type="PANTHER" id="PTHR42701">
    <property type="entry name" value="IMIDAZOLE GLYCEROL PHOSPHATE SYNTHASE SUBUNIT HISH"/>
    <property type="match status" value="1"/>
</dbReference>
<evidence type="ECO:0000256" key="11">
    <source>
        <dbReference type="ARBA" id="ARBA00049534"/>
    </source>
</evidence>
<keyword evidence="15" id="KW-0808">Transferase</keyword>
<gene>
    <name evidence="12" type="primary">hisH</name>
    <name evidence="15" type="ORF">A3D09_01540</name>
</gene>
<organism evidence="15 16">
    <name type="scientific">Candidatus Collierbacteria bacterium RIFCSPHIGHO2_02_FULL_49_10</name>
    <dbReference type="NCBI Taxonomy" id="1817723"/>
    <lineage>
        <taxon>Bacteria</taxon>
        <taxon>Candidatus Collieribacteriota</taxon>
    </lineage>
</organism>
<dbReference type="FunFam" id="3.40.50.880:FF:000009">
    <property type="entry name" value="Imidazole glycerol phosphate synthase subunit HisH"/>
    <property type="match status" value="1"/>
</dbReference>
<dbReference type="Gene3D" id="3.40.50.880">
    <property type="match status" value="1"/>
</dbReference>
<comment type="catalytic activity">
    <reaction evidence="11 12">
        <text>L-glutamine + H2O = L-glutamate + NH4(+)</text>
        <dbReference type="Rhea" id="RHEA:15889"/>
        <dbReference type="ChEBI" id="CHEBI:15377"/>
        <dbReference type="ChEBI" id="CHEBI:28938"/>
        <dbReference type="ChEBI" id="CHEBI:29985"/>
        <dbReference type="ChEBI" id="CHEBI:58359"/>
        <dbReference type="EC" id="3.5.1.2"/>
    </reaction>
</comment>
<comment type="subcellular location">
    <subcellularLocation>
        <location evidence="1 12">Cytoplasm</location>
    </subcellularLocation>
</comment>
<evidence type="ECO:0000256" key="1">
    <source>
        <dbReference type="ARBA" id="ARBA00004496"/>
    </source>
</evidence>
<dbReference type="PANTHER" id="PTHR42701:SF1">
    <property type="entry name" value="IMIDAZOLE GLYCEROL PHOSPHATE SYNTHASE SUBUNIT HISH"/>
    <property type="match status" value="1"/>
</dbReference>
<evidence type="ECO:0000256" key="12">
    <source>
        <dbReference type="HAMAP-Rule" id="MF_00278"/>
    </source>
</evidence>
<dbReference type="CDD" id="cd01748">
    <property type="entry name" value="GATase1_IGP_Synthase"/>
    <property type="match status" value="1"/>
</dbReference>
<keyword evidence="7 12" id="KW-0315">Glutamine amidotransferase</keyword>
<dbReference type="UniPathway" id="UPA00031">
    <property type="reaction ID" value="UER00010"/>
</dbReference>
<keyword evidence="8 12" id="KW-0368">Histidine biosynthesis</keyword>
<keyword evidence="5 12" id="KW-0028">Amino-acid biosynthesis</keyword>
<dbReference type="InterPro" id="IPR010139">
    <property type="entry name" value="Imidazole-glycPsynth_HisH"/>
</dbReference>
<dbReference type="EC" id="3.5.1.2" evidence="12"/>
<comment type="caution">
    <text evidence="15">The sequence shown here is derived from an EMBL/GenBank/DDBJ whole genome shotgun (WGS) entry which is preliminary data.</text>
</comment>
<feature type="active site" evidence="12 13">
    <location>
        <position position="185"/>
    </location>
</feature>
<comment type="function">
    <text evidence="12">IGPS catalyzes the conversion of PRFAR and glutamine to IGP, AICAR and glutamate. The HisH subunit catalyzes the hydrolysis of glutamine to glutamate and ammonia as part of the synthesis of IGP and AICAR. The resulting ammonia molecule is channeled to the active site of HisF.</text>
</comment>
<sequence length="206" mass="22669">MIVVIDYGMGNLHSIAKALEYVGAEVLISSKIPDVKRADKLVLPGIGAFGDGIANLRELGLLDVLREEIVAKAKPFLGICLGMQLLADRSFEFGEHEGLGLVRGDVVKFEFGDEKLRVPHVGWNDVDFRRFSPLFAGIKNHTDFYFVHSYHFVPSGLAAALCDYGGPFAAALQQGNIFATQFHPEKSQKAGLKLLQNFLEWNPSHA</sequence>
<evidence type="ECO:0000259" key="14">
    <source>
        <dbReference type="Pfam" id="PF00117"/>
    </source>
</evidence>
<proteinExistence type="inferred from homology"/>
<keyword evidence="4 12" id="KW-0963">Cytoplasm</keyword>